<name>A0A917H9H0_9BACI</name>
<dbReference type="RefSeq" id="WP_188454713.1">
    <property type="nucleotide sequence ID" value="NZ_BMFR01000004.1"/>
</dbReference>
<dbReference type="SUPFAM" id="SSF55469">
    <property type="entry name" value="FMN-dependent nitroreductase-like"/>
    <property type="match status" value="1"/>
</dbReference>
<evidence type="ECO:0000256" key="4">
    <source>
        <dbReference type="ARBA" id="ARBA00022643"/>
    </source>
</evidence>
<dbReference type="PANTHER" id="PTHR43673">
    <property type="entry name" value="NAD(P)H NITROREDUCTASE YDGI-RELATED"/>
    <property type="match status" value="1"/>
</dbReference>
<reference evidence="7" key="1">
    <citation type="journal article" date="2014" name="Int. J. Syst. Evol. Microbiol.">
        <title>Complete genome sequence of Corynebacterium casei LMG S-19264T (=DSM 44701T), isolated from a smear-ripened cheese.</title>
        <authorList>
            <consortium name="US DOE Joint Genome Institute (JGI-PGF)"/>
            <person name="Walter F."/>
            <person name="Albersmeier A."/>
            <person name="Kalinowski J."/>
            <person name="Ruckert C."/>
        </authorList>
    </citation>
    <scope>NUCLEOTIDE SEQUENCE</scope>
    <source>
        <strain evidence="7">CGMCC 1.12754</strain>
    </source>
</reference>
<comment type="caution">
    <text evidence="7">The sequence shown here is derived from an EMBL/GenBank/DDBJ whole genome shotgun (WGS) entry which is preliminary data.</text>
</comment>
<comment type="cofactor">
    <cofactor evidence="1">
        <name>FMN</name>
        <dbReference type="ChEBI" id="CHEBI:58210"/>
    </cofactor>
</comment>
<keyword evidence="8" id="KW-1185">Reference proteome</keyword>
<feature type="domain" description="Nitroreductase" evidence="6">
    <location>
        <begin position="7"/>
        <end position="61"/>
    </location>
</feature>
<evidence type="ECO:0000256" key="1">
    <source>
        <dbReference type="ARBA" id="ARBA00001917"/>
    </source>
</evidence>
<feature type="domain" description="Nitroreductase" evidence="6">
    <location>
        <begin position="64"/>
        <end position="151"/>
    </location>
</feature>
<dbReference type="AlphaFoldDB" id="A0A917H9H0"/>
<reference evidence="7" key="2">
    <citation type="submission" date="2020-09" db="EMBL/GenBank/DDBJ databases">
        <authorList>
            <person name="Sun Q."/>
            <person name="Zhou Y."/>
        </authorList>
    </citation>
    <scope>NUCLEOTIDE SEQUENCE</scope>
    <source>
        <strain evidence="7">CGMCC 1.12754</strain>
    </source>
</reference>
<sequence length="174" mass="19764">MNVFEAIQERREITKYLDKSIPDEALRKVEDAGIFAPTGNNLPSKDLIIVKNRKVLDKLAETTPYMKWQYEAPAAIVVTGRPDVSKYWLQDASIACAFIWLEAVEAGLGSAFGAVYHSQDEQESLQRENHVKSLLGIPDDRRIVAVLGLGYPKENPKPKKHIPRDEMVHYERFV</sequence>
<evidence type="ECO:0000313" key="8">
    <source>
        <dbReference type="Proteomes" id="UP000622860"/>
    </source>
</evidence>
<proteinExistence type="inferred from homology"/>
<keyword evidence="5" id="KW-0560">Oxidoreductase</keyword>
<dbReference type="Pfam" id="PF00881">
    <property type="entry name" value="Nitroreductase"/>
    <property type="match status" value="2"/>
</dbReference>
<evidence type="ECO:0000256" key="5">
    <source>
        <dbReference type="ARBA" id="ARBA00023002"/>
    </source>
</evidence>
<gene>
    <name evidence="7" type="ORF">GCM10011398_14550</name>
</gene>
<dbReference type="InterPro" id="IPR029479">
    <property type="entry name" value="Nitroreductase"/>
</dbReference>
<dbReference type="PANTHER" id="PTHR43673:SF2">
    <property type="entry name" value="NITROREDUCTASE"/>
    <property type="match status" value="1"/>
</dbReference>
<dbReference type="Gene3D" id="3.40.109.10">
    <property type="entry name" value="NADH Oxidase"/>
    <property type="match status" value="1"/>
</dbReference>
<keyword evidence="3" id="KW-0285">Flavoprotein</keyword>
<accession>A0A917H9H0</accession>
<dbReference type="InterPro" id="IPR000415">
    <property type="entry name" value="Nitroreductase-like"/>
</dbReference>
<evidence type="ECO:0000256" key="2">
    <source>
        <dbReference type="ARBA" id="ARBA00007118"/>
    </source>
</evidence>
<evidence type="ECO:0000313" key="7">
    <source>
        <dbReference type="EMBL" id="GGG71377.1"/>
    </source>
</evidence>
<organism evidence="7 8">
    <name type="scientific">Virgibacillus oceani</name>
    <dbReference type="NCBI Taxonomy" id="1479511"/>
    <lineage>
        <taxon>Bacteria</taxon>
        <taxon>Bacillati</taxon>
        <taxon>Bacillota</taxon>
        <taxon>Bacilli</taxon>
        <taxon>Bacillales</taxon>
        <taxon>Bacillaceae</taxon>
        <taxon>Virgibacillus</taxon>
    </lineage>
</organism>
<dbReference type="Proteomes" id="UP000622860">
    <property type="component" value="Unassembled WGS sequence"/>
</dbReference>
<evidence type="ECO:0000259" key="6">
    <source>
        <dbReference type="Pfam" id="PF00881"/>
    </source>
</evidence>
<evidence type="ECO:0000256" key="3">
    <source>
        <dbReference type="ARBA" id="ARBA00022630"/>
    </source>
</evidence>
<keyword evidence="4" id="KW-0288">FMN</keyword>
<protein>
    <submittedName>
        <fullName evidence="7">NADH oxidoreductase</fullName>
    </submittedName>
</protein>
<dbReference type="EMBL" id="BMFR01000004">
    <property type="protein sequence ID" value="GGG71377.1"/>
    <property type="molecule type" value="Genomic_DNA"/>
</dbReference>
<dbReference type="GO" id="GO:0016491">
    <property type="term" value="F:oxidoreductase activity"/>
    <property type="evidence" value="ECO:0007669"/>
    <property type="project" value="UniProtKB-KW"/>
</dbReference>
<comment type="similarity">
    <text evidence="2">Belongs to the nitroreductase family.</text>
</comment>